<accession>A0A0B7A7A5</accession>
<organism evidence="4">
    <name type="scientific">Arion vulgaris</name>
    <dbReference type="NCBI Taxonomy" id="1028688"/>
    <lineage>
        <taxon>Eukaryota</taxon>
        <taxon>Metazoa</taxon>
        <taxon>Spiralia</taxon>
        <taxon>Lophotrochozoa</taxon>
        <taxon>Mollusca</taxon>
        <taxon>Gastropoda</taxon>
        <taxon>Heterobranchia</taxon>
        <taxon>Euthyneura</taxon>
        <taxon>Panpulmonata</taxon>
        <taxon>Eupulmonata</taxon>
        <taxon>Stylommatophora</taxon>
        <taxon>Helicina</taxon>
        <taxon>Arionoidea</taxon>
        <taxon>Arionidae</taxon>
        <taxon>Arion</taxon>
    </lineage>
</organism>
<keyword evidence="1" id="KW-0812">Transmembrane</keyword>
<name>A0A0B7A7A5_9EUPU</name>
<gene>
    <name evidence="4" type="primary">ORF100333</name>
    <name evidence="3" type="synonym">ORF100329</name>
</gene>
<keyword evidence="1" id="KW-0472">Membrane</keyword>
<sequence>MASTNFLSTFLIILLASSYVSCKWCSRLKAEKTVKTIFESAQCKQSYHTSCGWFTRAQCTFYEMVPCTKELNHTQLQYKIVNECCPGYILDPINNITCIYVPGLVKAHDGSSVQYYVPEDGLIFGLSHGAYAGIICSLLFAGCVIVLIILHVLKRRRTNLRAKESNGLEIGVSEKMISQAKA</sequence>
<protein>
    <recommendedName>
        <fullName evidence="5">EMI domain-containing protein</fullName>
    </recommendedName>
</protein>
<proteinExistence type="predicted"/>
<feature type="signal peptide" evidence="2">
    <location>
        <begin position="1"/>
        <end position="22"/>
    </location>
</feature>
<evidence type="ECO:0000313" key="3">
    <source>
        <dbReference type="EMBL" id="CEK76525.1"/>
    </source>
</evidence>
<reference evidence="4" key="1">
    <citation type="submission" date="2014-12" db="EMBL/GenBank/DDBJ databases">
        <title>Insight into the proteome of Arion vulgaris.</title>
        <authorList>
            <person name="Aradska J."/>
            <person name="Bulat T."/>
            <person name="Smidak R."/>
            <person name="Sarate P."/>
            <person name="Gangsoo J."/>
            <person name="Sialana F."/>
            <person name="Bilban M."/>
            <person name="Lubec G."/>
        </authorList>
    </citation>
    <scope>NUCLEOTIDE SEQUENCE</scope>
    <source>
        <tissue evidence="4">Skin</tissue>
    </source>
</reference>
<dbReference type="EMBL" id="HACG01029660">
    <property type="protein sequence ID" value="CEK76525.1"/>
    <property type="molecule type" value="Transcribed_RNA"/>
</dbReference>
<feature type="transmembrane region" description="Helical" evidence="1">
    <location>
        <begin position="130"/>
        <end position="153"/>
    </location>
</feature>
<evidence type="ECO:0008006" key="5">
    <source>
        <dbReference type="Google" id="ProtNLM"/>
    </source>
</evidence>
<evidence type="ECO:0000256" key="1">
    <source>
        <dbReference type="SAM" id="Phobius"/>
    </source>
</evidence>
<keyword evidence="2" id="KW-0732">Signal</keyword>
<feature type="chain" id="PRO_5007391445" description="EMI domain-containing protein" evidence="2">
    <location>
        <begin position="23"/>
        <end position="182"/>
    </location>
</feature>
<keyword evidence="1" id="KW-1133">Transmembrane helix</keyword>
<dbReference type="AlphaFoldDB" id="A0A0B7A7A5"/>
<evidence type="ECO:0000313" key="4">
    <source>
        <dbReference type="EMBL" id="CEK76527.1"/>
    </source>
</evidence>
<dbReference type="EMBL" id="HACG01029662">
    <property type="protein sequence ID" value="CEK76527.1"/>
    <property type="molecule type" value="Transcribed_RNA"/>
</dbReference>
<evidence type="ECO:0000256" key="2">
    <source>
        <dbReference type="SAM" id="SignalP"/>
    </source>
</evidence>